<reference evidence="2" key="1">
    <citation type="submission" date="2016-03" db="EMBL/GenBank/DDBJ databases">
        <authorList>
            <person name="Guldener U."/>
        </authorList>
    </citation>
    <scope>NUCLEOTIDE SEQUENCE [LARGE SCALE GENOMIC DNA]</scope>
</reference>
<dbReference type="EMBL" id="FJVC01000104">
    <property type="protein sequence ID" value="CZT42873.1"/>
    <property type="molecule type" value="Genomic_DNA"/>
</dbReference>
<dbReference type="Proteomes" id="UP000177625">
    <property type="component" value="Unassembled WGS sequence"/>
</dbReference>
<accession>A0A1E1M188</accession>
<dbReference type="AlphaFoldDB" id="A0A1E1M188"/>
<evidence type="ECO:0000313" key="2">
    <source>
        <dbReference type="Proteomes" id="UP000177625"/>
    </source>
</evidence>
<evidence type="ECO:0000313" key="1">
    <source>
        <dbReference type="EMBL" id="CZT42873.1"/>
    </source>
</evidence>
<proteinExistence type="predicted"/>
<name>A0A1E1M188_RHYSE</name>
<protein>
    <submittedName>
        <fullName evidence="1">Uncharacterized protein</fullName>
    </submittedName>
</protein>
<organism evidence="1 2">
    <name type="scientific">Rhynchosporium secalis</name>
    <name type="common">Barley scald fungus</name>
    <dbReference type="NCBI Taxonomy" id="38038"/>
    <lineage>
        <taxon>Eukaryota</taxon>
        <taxon>Fungi</taxon>
        <taxon>Dikarya</taxon>
        <taxon>Ascomycota</taxon>
        <taxon>Pezizomycotina</taxon>
        <taxon>Leotiomycetes</taxon>
        <taxon>Helotiales</taxon>
        <taxon>Ploettnerulaceae</taxon>
        <taxon>Rhynchosporium</taxon>
    </lineage>
</organism>
<keyword evidence="2" id="KW-1185">Reference proteome</keyword>
<gene>
    <name evidence="1" type="ORF">RSE6_02825</name>
</gene>
<sequence length="145" mass="15867">MYLTDSLDLSMLFASSPALPAIYLLCLQPSALISPESKGQSHEQSISLTSSIHILTPPYYITPTLTEHMFMSSRQDRLVIPKLTCASSPCNTGIDTTIIAAHSILPFELRLPSNLDGGQAKFDIHGWHGLTLRKWLATESPSRSG</sequence>